<comment type="catalytic activity">
    <reaction evidence="1">
        <text>ATP + protein L-histidine = ADP + protein N-phospho-L-histidine.</text>
        <dbReference type="EC" id="2.7.13.3"/>
    </reaction>
</comment>
<dbReference type="OrthoDB" id="7568856at2"/>
<dbReference type="Pfam" id="PF00512">
    <property type="entry name" value="HisKA"/>
    <property type="match status" value="1"/>
</dbReference>
<keyword evidence="17" id="KW-0175">Coiled coil</keyword>
<dbReference type="GO" id="GO:0005886">
    <property type="term" value="C:plasma membrane"/>
    <property type="evidence" value="ECO:0007669"/>
    <property type="project" value="UniProtKB-SubCell"/>
</dbReference>
<dbReference type="PIRSF" id="PIRSF036431">
    <property type="entry name" value="STHK_DctB"/>
    <property type="match status" value="1"/>
</dbReference>
<keyword evidence="9" id="KW-0547">Nucleotide-binding</keyword>
<reference evidence="20 21" key="1">
    <citation type="submission" date="2013-04" db="EMBL/GenBank/DDBJ databases">
        <title>Shimia sp. 22II-S11-Z10 Genome Sequencing.</title>
        <authorList>
            <person name="Lai Q."/>
            <person name="Li G."/>
            <person name="Shao Z."/>
        </authorList>
    </citation>
    <scope>NUCLEOTIDE SEQUENCE [LARGE SCALE GENOMIC DNA]</scope>
    <source>
        <strain evidence="21">22II-S11-Z10</strain>
    </source>
</reference>
<evidence type="ECO:0000313" key="20">
    <source>
        <dbReference type="EMBL" id="KCV83241.1"/>
    </source>
</evidence>
<keyword evidence="10" id="KW-0418">Kinase</keyword>
<feature type="coiled-coil region" evidence="17">
    <location>
        <begin position="307"/>
        <end position="369"/>
    </location>
</feature>
<dbReference type="Gene3D" id="3.30.450.20">
    <property type="entry name" value="PAS domain"/>
    <property type="match status" value="2"/>
</dbReference>
<name>A0A058ZR05_9RHOB</name>
<dbReference type="InterPro" id="IPR017055">
    <property type="entry name" value="Sig_transdc_His_kinase_DctB"/>
</dbReference>
<dbReference type="InterPro" id="IPR036890">
    <property type="entry name" value="HATPase_C_sf"/>
</dbReference>
<dbReference type="PRINTS" id="PR00344">
    <property type="entry name" value="BCTRLSENSOR"/>
</dbReference>
<dbReference type="GO" id="GO:0005524">
    <property type="term" value="F:ATP binding"/>
    <property type="evidence" value="ECO:0007669"/>
    <property type="project" value="UniProtKB-KW"/>
</dbReference>
<keyword evidence="7" id="KW-0808">Transferase</keyword>
<keyword evidence="11" id="KW-0067">ATP-binding</keyword>
<keyword evidence="14 18" id="KW-0472">Membrane</keyword>
<dbReference type="Gene3D" id="1.10.287.130">
    <property type="match status" value="1"/>
</dbReference>
<sequence>MTRFAATATMFLMLALAIAGGTWWFGYRAALGQLAARGQSNLSLAADRLLGELQQYRELAVLMANRPDIVAALEGRIPLSEIEPVLLSTGDMTGTLELRLVGADGTVLASSGAKPYGTRRDNPAYKRAMQGALGSHHARIDTIAGRAITFSAPVFGSFPGPIGVLEVDVNVWAVEAEWLADPQAVYFTDALGVIFISNRAELLFNTTQAVSDGVGLRQHGYDLGPMRALPVASTARHAGLDVWMLNAGPYLPAGALHLVQYLPVIDMTGELLLDIAPAQRIATLQAAVAAALSLIVGSTLLLLLQRRQALSERLMLEEHANAQLERRVAKRTAELSATNLALRREVAEREEAEAALKQAQADLVQAGKLSALGQMSAGISHELNQPLMAIQSFAENGQKFMTRGNADKAGDNLGRIAQMAARMARIIKNLRAFARNESEPMGKIDLVAVIDQAVELTETRLRNEQVALSWHPPDDPVFALGGEVRLSQVFVNLINNAADAMTGLSDKRIEIAVQAGPTLSVTVRDTGPGIDQPDKIFDPFYTTKEVGSSEGMGLGLSISYGLVQSFGGNIRGTNAPKGGAVFTVDLEYWHEEQVA</sequence>
<dbReference type="SUPFAM" id="SSF55874">
    <property type="entry name" value="ATPase domain of HSP90 chaperone/DNA topoisomerase II/histidine kinase"/>
    <property type="match status" value="1"/>
</dbReference>
<dbReference type="InterPro" id="IPR005467">
    <property type="entry name" value="His_kinase_dom"/>
</dbReference>
<evidence type="ECO:0000256" key="9">
    <source>
        <dbReference type="ARBA" id="ARBA00022741"/>
    </source>
</evidence>
<keyword evidence="4" id="KW-1003">Cell membrane</keyword>
<evidence type="ECO:0000256" key="15">
    <source>
        <dbReference type="ARBA" id="ARBA00059004"/>
    </source>
</evidence>
<evidence type="ECO:0000256" key="5">
    <source>
        <dbReference type="ARBA" id="ARBA00022519"/>
    </source>
</evidence>
<evidence type="ECO:0000256" key="14">
    <source>
        <dbReference type="ARBA" id="ARBA00023136"/>
    </source>
</evidence>
<dbReference type="SUPFAM" id="SSF103190">
    <property type="entry name" value="Sensory domain-like"/>
    <property type="match status" value="1"/>
</dbReference>
<evidence type="ECO:0000256" key="1">
    <source>
        <dbReference type="ARBA" id="ARBA00000085"/>
    </source>
</evidence>
<evidence type="ECO:0000256" key="13">
    <source>
        <dbReference type="ARBA" id="ARBA00023012"/>
    </source>
</evidence>
<evidence type="ECO:0000313" key="21">
    <source>
        <dbReference type="Proteomes" id="UP000024836"/>
    </source>
</evidence>
<dbReference type="InterPro" id="IPR003661">
    <property type="entry name" value="HisK_dim/P_dom"/>
</dbReference>
<keyword evidence="5" id="KW-0997">Cell inner membrane</keyword>
<evidence type="ECO:0000256" key="17">
    <source>
        <dbReference type="SAM" id="Coils"/>
    </source>
</evidence>
<proteinExistence type="predicted"/>
<dbReference type="InterPro" id="IPR004358">
    <property type="entry name" value="Sig_transdc_His_kin-like_C"/>
</dbReference>
<evidence type="ECO:0000256" key="6">
    <source>
        <dbReference type="ARBA" id="ARBA00022553"/>
    </source>
</evidence>
<keyword evidence="8 18" id="KW-0812">Transmembrane</keyword>
<dbReference type="CDD" id="cd00082">
    <property type="entry name" value="HisKA"/>
    <property type="match status" value="1"/>
</dbReference>
<keyword evidence="6" id="KW-0597">Phosphoprotein</keyword>
<feature type="domain" description="Histidine kinase" evidence="19">
    <location>
        <begin position="378"/>
        <end position="590"/>
    </location>
</feature>
<dbReference type="FunFam" id="1.10.287.130:FF:000049">
    <property type="entry name" value="C4-dicarboxylate transport sensor protein DctB"/>
    <property type="match status" value="1"/>
</dbReference>
<dbReference type="EC" id="2.7.13.3" evidence="3"/>
<evidence type="ECO:0000256" key="10">
    <source>
        <dbReference type="ARBA" id="ARBA00022777"/>
    </source>
</evidence>
<dbReference type="GO" id="GO:0000155">
    <property type="term" value="F:phosphorelay sensor kinase activity"/>
    <property type="evidence" value="ECO:0007669"/>
    <property type="project" value="InterPro"/>
</dbReference>
<organism evidence="20 21">
    <name type="scientific">Actibacterium atlanticum</name>
    <dbReference type="NCBI Taxonomy" id="1461693"/>
    <lineage>
        <taxon>Bacteria</taxon>
        <taxon>Pseudomonadati</taxon>
        <taxon>Pseudomonadota</taxon>
        <taxon>Alphaproteobacteria</taxon>
        <taxon>Rhodobacterales</taxon>
        <taxon>Roseobacteraceae</taxon>
        <taxon>Actibacterium</taxon>
    </lineage>
</organism>
<keyword evidence="21" id="KW-1185">Reference proteome</keyword>
<gene>
    <name evidence="20" type="ORF">ATO10_00730</name>
</gene>
<evidence type="ECO:0000256" key="16">
    <source>
        <dbReference type="ARBA" id="ARBA00073143"/>
    </source>
</evidence>
<accession>A0A058ZR05</accession>
<dbReference type="InterPro" id="IPR036097">
    <property type="entry name" value="HisK_dim/P_sf"/>
</dbReference>
<dbReference type="SUPFAM" id="SSF47384">
    <property type="entry name" value="Homodimeric domain of signal transducing histidine kinase"/>
    <property type="match status" value="1"/>
</dbReference>
<feature type="transmembrane region" description="Helical" evidence="18">
    <location>
        <begin position="284"/>
        <end position="304"/>
    </location>
</feature>
<dbReference type="SMART" id="SM00387">
    <property type="entry name" value="HATPase_c"/>
    <property type="match status" value="1"/>
</dbReference>
<dbReference type="PANTHER" id="PTHR43065:SF46">
    <property type="entry name" value="C4-DICARBOXYLATE TRANSPORT SENSOR PROTEIN DCTB"/>
    <property type="match status" value="1"/>
</dbReference>
<evidence type="ECO:0000256" key="8">
    <source>
        <dbReference type="ARBA" id="ARBA00022692"/>
    </source>
</evidence>
<evidence type="ECO:0000256" key="3">
    <source>
        <dbReference type="ARBA" id="ARBA00012438"/>
    </source>
</evidence>
<dbReference type="EMBL" id="AQQY01000001">
    <property type="protein sequence ID" value="KCV83241.1"/>
    <property type="molecule type" value="Genomic_DNA"/>
</dbReference>
<comment type="subcellular location">
    <subcellularLocation>
        <location evidence="2">Cell inner membrane</location>
        <topology evidence="2">Multi-pass membrane protein</topology>
    </subcellularLocation>
</comment>
<evidence type="ECO:0000256" key="7">
    <source>
        <dbReference type="ARBA" id="ARBA00022679"/>
    </source>
</evidence>
<keyword evidence="13" id="KW-0902">Two-component regulatory system</keyword>
<dbReference type="PROSITE" id="PS50109">
    <property type="entry name" value="HIS_KIN"/>
    <property type="match status" value="1"/>
</dbReference>
<comment type="function">
    <text evidence="15">Member of the two-component regulatory system DctB/DctD involved in the transport of C4-dicarboxylates. DctB functions as a membrane-associated protein kinase that phosphorylates DctD in response to environmental signals.</text>
</comment>
<evidence type="ECO:0000256" key="18">
    <source>
        <dbReference type="SAM" id="Phobius"/>
    </source>
</evidence>
<comment type="caution">
    <text evidence="20">The sequence shown here is derived from an EMBL/GenBank/DDBJ whole genome shotgun (WGS) entry which is preliminary data.</text>
</comment>
<evidence type="ECO:0000256" key="12">
    <source>
        <dbReference type="ARBA" id="ARBA00022989"/>
    </source>
</evidence>
<evidence type="ECO:0000256" key="11">
    <source>
        <dbReference type="ARBA" id="ARBA00022840"/>
    </source>
</evidence>
<dbReference type="InterPro" id="IPR003594">
    <property type="entry name" value="HATPase_dom"/>
</dbReference>
<dbReference type="InterPro" id="IPR029151">
    <property type="entry name" value="Sensor-like_sf"/>
</dbReference>
<protein>
    <recommendedName>
        <fullName evidence="16">C4-dicarboxylate transport sensor protein DctB</fullName>
        <ecNumber evidence="3">2.7.13.3</ecNumber>
    </recommendedName>
</protein>
<evidence type="ECO:0000256" key="4">
    <source>
        <dbReference type="ARBA" id="ARBA00022475"/>
    </source>
</evidence>
<dbReference type="STRING" id="1461693.ATO10_00730"/>
<dbReference type="Pfam" id="PF02518">
    <property type="entry name" value="HATPase_c"/>
    <property type="match status" value="1"/>
</dbReference>
<evidence type="ECO:0000259" key="19">
    <source>
        <dbReference type="PROSITE" id="PS50109"/>
    </source>
</evidence>
<dbReference type="RefSeq" id="WP_035246794.1">
    <property type="nucleotide sequence ID" value="NZ_AQQY01000001.1"/>
</dbReference>
<evidence type="ECO:0000256" key="2">
    <source>
        <dbReference type="ARBA" id="ARBA00004429"/>
    </source>
</evidence>
<keyword evidence="12 18" id="KW-1133">Transmembrane helix</keyword>
<dbReference type="AlphaFoldDB" id="A0A058ZR05"/>
<dbReference type="eggNOG" id="COG4191">
    <property type="taxonomic scope" value="Bacteria"/>
</dbReference>
<dbReference type="Gene3D" id="3.30.565.10">
    <property type="entry name" value="Histidine kinase-like ATPase, C-terminal domain"/>
    <property type="match status" value="1"/>
</dbReference>
<dbReference type="Proteomes" id="UP000024836">
    <property type="component" value="Unassembled WGS sequence"/>
</dbReference>
<dbReference type="PANTHER" id="PTHR43065">
    <property type="entry name" value="SENSOR HISTIDINE KINASE"/>
    <property type="match status" value="1"/>
</dbReference>
<dbReference type="SMART" id="SM00388">
    <property type="entry name" value="HisKA"/>
    <property type="match status" value="1"/>
</dbReference>